<dbReference type="Proteomes" id="UP000321790">
    <property type="component" value="Unassembled WGS sequence"/>
</dbReference>
<sequence length="507" mass="58931">MKYLITGFICLITITNSFSQQTISAKLIDSTTQKPIPFANVSYSKNAGVISNSQGVFQIHFKKQLSNKDSIFVSCMGYKPKTIAALTFTDSVLTLAPKSIELDEVLVSNKNYTAKEIIKKAYENLSKNYPLNDTKSRLFLRESHFNNITKNSIKVKETSIPELNQKFMDNIMKMMPKNASDHIEFLGDFYQSSNPETAKKLNIIKASHLYDKKLEVSFDGLEERFNSIFRKHVKRDSYFKIKSGIFGTKEAIDSSFFDSAEKKENHKKTEAFIAEQKKKEADRKKDFLKHRKHTVTNLQNDSFLLEDSHLNFLQKPNKYHFEISDHLFLNSNFVYKLHFTPKRSADYKGVIYINTEDFAIVRVDYENVKRLKNFNLLGISYQENLHKGVLIYTKNSKNAYTLKYAERENNMSFGIKRPLKIIEKNKYVKGRRKQNELSTDVHFIMSNTVKKELVVFENNIITNTVFNAFTEKPNVNPTYLPDYNPKFWEGYNVIEPNKAIKDFKSIE</sequence>
<keyword evidence="2" id="KW-1185">Reference proteome</keyword>
<accession>A0A5C7AC97</accession>
<dbReference type="AlphaFoldDB" id="A0A5C7AC97"/>
<comment type="caution">
    <text evidence="1">The sequence shown here is derived from an EMBL/GenBank/DDBJ whole genome shotgun (WGS) entry which is preliminary data.</text>
</comment>
<reference evidence="2" key="1">
    <citation type="submission" date="2019-08" db="EMBL/GenBank/DDBJ databases">
        <title>Seonamhaeicola sediminis sp. nov., isolated from marine sediment.</title>
        <authorList>
            <person name="Cao W.R."/>
        </authorList>
    </citation>
    <scope>NUCLEOTIDE SEQUENCE [LARGE SCALE GENOMIC DNA]</scope>
    <source>
        <strain evidence="2">Gy8</strain>
    </source>
</reference>
<dbReference type="SUPFAM" id="SSF49464">
    <property type="entry name" value="Carboxypeptidase regulatory domain-like"/>
    <property type="match status" value="1"/>
</dbReference>
<gene>
    <name evidence="1" type="ORF">FUA26_14525</name>
</gene>
<dbReference type="EMBL" id="VOSC01000033">
    <property type="protein sequence ID" value="TXE06188.1"/>
    <property type="molecule type" value="Genomic_DNA"/>
</dbReference>
<proteinExistence type="predicted"/>
<dbReference type="Pfam" id="PF13715">
    <property type="entry name" value="CarbopepD_reg_2"/>
    <property type="match status" value="1"/>
</dbReference>
<dbReference type="OrthoDB" id="1433475at2"/>
<keyword evidence="1" id="KW-0645">Protease</keyword>
<evidence type="ECO:0000313" key="2">
    <source>
        <dbReference type="Proteomes" id="UP000321790"/>
    </source>
</evidence>
<keyword evidence="1" id="KW-0121">Carboxypeptidase</keyword>
<dbReference type="RefSeq" id="WP_147137719.1">
    <property type="nucleotide sequence ID" value="NZ_VOSC01000033.1"/>
</dbReference>
<organism evidence="1 2">
    <name type="scientific">Seonamhaeicola algicola</name>
    <dbReference type="NCBI Taxonomy" id="1719036"/>
    <lineage>
        <taxon>Bacteria</taxon>
        <taxon>Pseudomonadati</taxon>
        <taxon>Bacteroidota</taxon>
        <taxon>Flavobacteriia</taxon>
        <taxon>Flavobacteriales</taxon>
        <taxon>Flavobacteriaceae</taxon>
    </lineage>
</organism>
<evidence type="ECO:0000313" key="1">
    <source>
        <dbReference type="EMBL" id="TXE06188.1"/>
    </source>
</evidence>
<dbReference type="GO" id="GO:0004180">
    <property type="term" value="F:carboxypeptidase activity"/>
    <property type="evidence" value="ECO:0007669"/>
    <property type="project" value="UniProtKB-KW"/>
</dbReference>
<name>A0A5C7AC97_9FLAO</name>
<protein>
    <submittedName>
        <fullName evidence="1">Carboxypeptidase-like regulatory domain-containing protein</fullName>
    </submittedName>
</protein>
<dbReference type="InterPro" id="IPR008969">
    <property type="entry name" value="CarboxyPept-like_regulatory"/>
</dbReference>
<keyword evidence="1" id="KW-0378">Hydrolase</keyword>